<evidence type="ECO:0000313" key="8">
    <source>
        <dbReference type="Proteomes" id="UP000038040"/>
    </source>
</evidence>
<reference evidence="7 9" key="2">
    <citation type="submission" date="2018-11" db="EMBL/GenBank/DDBJ databases">
        <authorList>
            <consortium name="Pathogen Informatics"/>
        </authorList>
    </citation>
    <scope>NUCLEOTIDE SEQUENCE [LARGE SCALE GENOMIC DNA]</scope>
</reference>
<keyword evidence="9" id="KW-1185">Reference proteome</keyword>
<evidence type="ECO:0000313" key="10">
    <source>
        <dbReference type="WBParaSite" id="DME_0000104801-mRNA-1"/>
    </source>
</evidence>
<gene>
    <name evidence="7" type="ORF">DME_LOCUS5408</name>
</gene>
<feature type="transmembrane region" description="Helical" evidence="5">
    <location>
        <begin position="53"/>
        <end position="73"/>
    </location>
</feature>
<sequence>MGFFRQVFMQAAINEVNLFPHFYYFLSPNSSAKTEESEAADPTLFQHAANNPAVILGLGLTSAAIFGMIKATFSGDRPKAQKYMRYRIIAQFFTVTALAAGFALFSTTLMKSKSQH</sequence>
<evidence type="ECO:0000313" key="9">
    <source>
        <dbReference type="Proteomes" id="UP000274756"/>
    </source>
</evidence>
<evidence type="ECO:0000256" key="5">
    <source>
        <dbReference type="SAM" id="Phobius"/>
    </source>
</evidence>
<evidence type="ECO:0000256" key="1">
    <source>
        <dbReference type="ARBA" id="ARBA00004325"/>
    </source>
</evidence>
<dbReference type="STRING" id="318479.A0A0N4U2W8"/>
<comment type="subcellular location">
    <subcellularLocation>
        <location evidence="1">Mitochondrion membrane</location>
    </subcellularLocation>
</comment>
<dbReference type="PANTHER" id="PTHR12297:SF17">
    <property type="entry name" value="HIG1 DOMAIN-CONTAINING PROTEIN"/>
    <property type="match status" value="1"/>
</dbReference>
<evidence type="ECO:0000256" key="4">
    <source>
        <dbReference type="ARBA" id="ARBA00023136"/>
    </source>
</evidence>
<evidence type="ECO:0000313" key="7">
    <source>
        <dbReference type="EMBL" id="VDN55435.1"/>
    </source>
</evidence>
<evidence type="ECO:0000259" key="6">
    <source>
        <dbReference type="PROSITE" id="PS51503"/>
    </source>
</evidence>
<dbReference type="PANTHER" id="PTHR12297">
    <property type="entry name" value="HYPOXIA-INDUCBILE GENE 1 HIG1 -RELATED"/>
    <property type="match status" value="1"/>
</dbReference>
<dbReference type="PROSITE" id="PS51503">
    <property type="entry name" value="HIG1"/>
    <property type="match status" value="1"/>
</dbReference>
<dbReference type="InterPro" id="IPR050355">
    <property type="entry name" value="RCF1"/>
</dbReference>
<reference evidence="10" key="1">
    <citation type="submission" date="2017-02" db="UniProtKB">
        <authorList>
            <consortium name="WormBaseParasite"/>
        </authorList>
    </citation>
    <scope>IDENTIFICATION</scope>
</reference>
<protein>
    <submittedName>
        <fullName evidence="10">HIG1 domain-containing protein</fullName>
    </submittedName>
</protein>
<feature type="domain" description="HIG1" evidence="6">
    <location>
        <begin position="21"/>
        <end position="116"/>
    </location>
</feature>
<dbReference type="Gene3D" id="6.10.140.1320">
    <property type="match status" value="1"/>
</dbReference>
<dbReference type="GO" id="GO:0031966">
    <property type="term" value="C:mitochondrial membrane"/>
    <property type="evidence" value="ECO:0007669"/>
    <property type="project" value="UniProtKB-SubCell"/>
</dbReference>
<dbReference type="Pfam" id="PF04588">
    <property type="entry name" value="HIG_1_N"/>
    <property type="match status" value="1"/>
</dbReference>
<dbReference type="EMBL" id="UYYG01001152">
    <property type="protein sequence ID" value="VDN55435.1"/>
    <property type="molecule type" value="Genomic_DNA"/>
</dbReference>
<keyword evidence="4 5" id="KW-0472">Membrane</keyword>
<organism evidence="8 10">
    <name type="scientific">Dracunculus medinensis</name>
    <name type="common">Guinea worm</name>
    <dbReference type="NCBI Taxonomy" id="318479"/>
    <lineage>
        <taxon>Eukaryota</taxon>
        <taxon>Metazoa</taxon>
        <taxon>Ecdysozoa</taxon>
        <taxon>Nematoda</taxon>
        <taxon>Chromadorea</taxon>
        <taxon>Rhabditida</taxon>
        <taxon>Spirurina</taxon>
        <taxon>Dracunculoidea</taxon>
        <taxon>Dracunculidae</taxon>
        <taxon>Dracunculus</taxon>
    </lineage>
</organism>
<name>A0A0N4U2W8_DRAME</name>
<dbReference type="AlphaFoldDB" id="A0A0N4U2W8"/>
<dbReference type="InterPro" id="IPR007667">
    <property type="entry name" value="Hypoxia_induced_domain"/>
</dbReference>
<evidence type="ECO:0000256" key="2">
    <source>
        <dbReference type="ARBA" id="ARBA00022692"/>
    </source>
</evidence>
<dbReference type="OrthoDB" id="6604018at2759"/>
<proteinExistence type="predicted"/>
<dbReference type="Proteomes" id="UP000274756">
    <property type="component" value="Unassembled WGS sequence"/>
</dbReference>
<evidence type="ECO:0000256" key="3">
    <source>
        <dbReference type="ARBA" id="ARBA00022989"/>
    </source>
</evidence>
<feature type="transmembrane region" description="Helical" evidence="5">
    <location>
        <begin position="85"/>
        <end position="105"/>
    </location>
</feature>
<dbReference type="GO" id="GO:0097250">
    <property type="term" value="P:mitochondrial respirasome assembly"/>
    <property type="evidence" value="ECO:0007669"/>
    <property type="project" value="TreeGrafter"/>
</dbReference>
<keyword evidence="2 5" id="KW-0812">Transmembrane</keyword>
<dbReference type="Proteomes" id="UP000038040">
    <property type="component" value="Unplaced"/>
</dbReference>
<dbReference type="WBParaSite" id="DME_0000104801-mRNA-1">
    <property type="protein sequence ID" value="DME_0000104801-mRNA-1"/>
    <property type="gene ID" value="DME_0000104801"/>
</dbReference>
<accession>A0A0N4U2W8</accession>
<keyword evidence="3 5" id="KW-1133">Transmembrane helix</keyword>